<dbReference type="PANTHER" id="PTHR31651:SF44">
    <property type="entry name" value="AUXIN EFFLUX CARRIER FAMILY PROTEIN"/>
    <property type="match status" value="1"/>
</dbReference>
<dbReference type="Proteomes" id="UP000289340">
    <property type="component" value="Chromosome 20"/>
</dbReference>
<dbReference type="EMBL" id="QZWG01000020">
    <property type="protein sequence ID" value="RZB42309.1"/>
    <property type="molecule type" value="Genomic_DNA"/>
</dbReference>
<feature type="transmembrane region" description="Helical" evidence="10">
    <location>
        <begin position="54"/>
        <end position="78"/>
    </location>
</feature>
<evidence type="ECO:0000256" key="10">
    <source>
        <dbReference type="SAM" id="Phobius"/>
    </source>
</evidence>
<evidence type="ECO:0000256" key="8">
    <source>
        <dbReference type="ARBA" id="ARBA00025100"/>
    </source>
</evidence>
<comment type="caution">
    <text evidence="11">The sequence shown here is derived from an EMBL/GenBank/DDBJ whole genome shotgun (WGS) entry which is preliminary data.</text>
</comment>
<keyword evidence="7" id="KW-0927">Auxin signaling pathway</keyword>
<accession>A0A445F0I2</accession>
<name>A0A445F0I2_GLYSO</name>
<dbReference type="InterPro" id="IPR045033">
    <property type="entry name" value="PILS1/3/4/5/7"/>
</dbReference>
<comment type="subcellular location">
    <subcellularLocation>
        <location evidence="1">Endoplasmic reticulum membrane</location>
        <topology evidence="1">Multi-pass membrane protein</topology>
    </subcellularLocation>
</comment>
<evidence type="ECO:0000256" key="9">
    <source>
        <dbReference type="ARBA" id="ARBA00025752"/>
    </source>
</evidence>
<evidence type="ECO:0000256" key="6">
    <source>
        <dbReference type="ARBA" id="ARBA00023136"/>
    </source>
</evidence>
<evidence type="ECO:0000256" key="7">
    <source>
        <dbReference type="ARBA" id="ARBA00023294"/>
    </source>
</evidence>
<dbReference type="AlphaFoldDB" id="A0A445F0I2"/>
<evidence type="ECO:0000256" key="3">
    <source>
        <dbReference type="ARBA" id="ARBA00022692"/>
    </source>
</evidence>
<evidence type="ECO:0000256" key="4">
    <source>
        <dbReference type="ARBA" id="ARBA00022824"/>
    </source>
</evidence>
<reference evidence="11 12" key="1">
    <citation type="submission" date="2018-09" db="EMBL/GenBank/DDBJ databases">
        <title>A high-quality reference genome of wild soybean provides a powerful tool to mine soybean genomes.</title>
        <authorList>
            <person name="Xie M."/>
            <person name="Chung C.Y.L."/>
            <person name="Li M.-W."/>
            <person name="Wong F.-L."/>
            <person name="Chan T.-F."/>
            <person name="Lam H.-M."/>
        </authorList>
    </citation>
    <scope>NUCLEOTIDE SEQUENCE [LARGE SCALE GENOMIC DNA]</scope>
    <source>
        <strain evidence="12">cv. W05</strain>
        <tissue evidence="11">Hypocotyl of etiolated seedlings</tissue>
    </source>
</reference>
<dbReference type="InterPro" id="IPR004776">
    <property type="entry name" value="Mem_transp_PIN-like"/>
</dbReference>
<evidence type="ECO:0000313" key="12">
    <source>
        <dbReference type="Proteomes" id="UP000289340"/>
    </source>
</evidence>
<evidence type="ECO:0000313" key="11">
    <source>
        <dbReference type="EMBL" id="RZB42309.1"/>
    </source>
</evidence>
<dbReference type="GO" id="GO:0080162">
    <property type="term" value="P:endoplasmic reticulum to cytosol auxin transport"/>
    <property type="evidence" value="ECO:0007669"/>
    <property type="project" value="InterPro"/>
</dbReference>
<comment type="similarity">
    <text evidence="9">Belongs to the auxin efflux carrier (TC 2.A.69.2) family.</text>
</comment>
<dbReference type="PANTHER" id="PTHR31651">
    <property type="match status" value="1"/>
</dbReference>
<evidence type="ECO:0000256" key="1">
    <source>
        <dbReference type="ARBA" id="ARBA00004477"/>
    </source>
</evidence>
<dbReference type="Pfam" id="PF03547">
    <property type="entry name" value="Mem_trans"/>
    <property type="match status" value="1"/>
</dbReference>
<dbReference type="GO" id="GO:0009734">
    <property type="term" value="P:auxin-activated signaling pathway"/>
    <property type="evidence" value="ECO:0007669"/>
    <property type="project" value="UniProtKB-KW"/>
</dbReference>
<comment type="function">
    <text evidence="8">Involved in cellular auxin homeostasis by regulating auxin metabolism. Regulates intracellular auxin accumulation at the endoplasmic reticulum and thus auxin availability for nuclear auxin signaling.</text>
</comment>
<keyword evidence="3 10" id="KW-0812">Transmembrane</keyword>
<proteinExistence type="inferred from homology"/>
<keyword evidence="5 10" id="KW-1133">Transmembrane helix</keyword>
<keyword evidence="12" id="KW-1185">Reference proteome</keyword>
<keyword evidence="4" id="KW-0256">Endoplasmic reticulum</keyword>
<keyword evidence="6 10" id="KW-0472">Membrane</keyword>
<evidence type="ECO:0000256" key="5">
    <source>
        <dbReference type="ARBA" id="ARBA00022989"/>
    </source>
</evidence>
<gene>
    <name evidence="11" type="ORF">D0Y65_053053</name>
</gene>
<keyword evidence="2" id="KW-0813">Transport</keyword>
<evidence type="ECO:0000256" key="2">
    <source>
        <dbReference type="ARBA" id="ARBA00022448"/>
    </source>
</evidence>
<protein>
    <submittedName>
        <fullName evidence="11">Protein PIN-LIKES 1</fullName>
    </submittedName>
</protein>
<sequence length="200" mass="21968">MHKILLRNSVGTCLYLTDLTPSTKCCWSHKIPTVFTSTLVCSILAKTIAFKSLVAVWFMPLNILLTFIIGTTLGWLFMKITKAPPDMQGLVLGCCAAVGRVSEKETDLENHSTGPVIIAEDLSQTNDHVSQFGSECTLPGGRDMMIPKQKKIMKPMKTLVQKLNLKILGLIICVVRPFQKMFVGDDVPLSVIEDSSSLLG</sequence>
<organism evidence="11 12">
    <name type="scientific">Glycine soja</name>
    <name type="common">Wild soybean</name>
    <dbReference type="NCBI Taxonomy" id="3848"/>
    <lineage>
        <taxon>Eukaryota</taxon>
        <taxon>Viridiplantae</taxon>
        <taxon>Streptophyta</taxon>
        <taxon>Embryophyta</taxon>
        <taxon>Tracheophyta</taxon>
        <taxon>Spermatophyta</taxon>
        <taxon>Magnoliopsida</taxon>
        <taxon>eudicotyledons</taxon>
        <taxon>Gunneridae</taxon>
        <taxon>Pentapetalae</taxon>
        <taxon>rosids</taxon>
        <taxon>fabids</taxon>
        <taxon>Fabales</taxon>
        <taxon>Fabaceae</taxon>
        <taxon>Papilionoideae</taxon>
        <taxon>50 kb inversion clade</taxon>
        <taxon>NPAAA clade</taxon>
        <taxon>indigoferoid/millettioid clade</taxon>
        <taxon>Phaseoleae</taxon>
        <taxon>Glycine</taxon>
        <taxon>Glycine subgen. Soja</taxon>
    </lineage>
</organism>
<dbReference type="GO" id="GO:0005789">
    <property type="term" value="C:endoplasmic reticulum membrane"/>
    <property type="evidence" value="ECO:0007669"/>
    <property type="project" value="UniProtKB-SubCell"/>
</dbReference>